<dbReference type="SUPFAM" id="SSF57850">
    <property type="entry name" value="RING/U-box"/>
    <property type="match status" value="1"/>
</dbReference>
<dbReference type="SMART" id="SM00472">
    <property type="entry name" value="MIR"/>
    <property type="match status" value="3"/>
</dbReference>
<dbReference type="Gene3D" id="3.30.40.10">
    <property type="entry name" value="Zinc/RING finger domain, C3HC4 (zinc finger)"/>
    <property type="match status" value="1"/>
</dbReference>
<dbReference type="CDD" id="cd16664">
    <property type="entry name" value="RING-Ubox_PUB"/>
    <property type="match status" value="1"/>
</dbReference>
<evidence type="ECO:0008006" key="7">
    <source>
        <dbReference type="Google" id="ProtNLM"/>
    </source>
</evidence>
<dbReference type="PROSITE" id="PS50919">
    <property type="entry name" value="MIR"/>
    <property type="match status" value="3"/>
</dbReference>
<gene>
    <name evidence="5" type="ORF">BSTOLATCC_MIC34823</name>
</gene>
<feature type="domain" description="MIR" evidence="3">
    <location>
        <begin position="230"/>
        <end position="282"/>
    </location>
</feature>
<keyword evidence="2" id="KW-0677">Repeat</keyword>
<evidence type="ECO:0000256" key="1">
    <source>
        <dbReference type="ARBA" id="ARBA00022729"/>
    </source>
</evidence>
<dbReference type="InterPro" id="IPR016093">
    <property type="entry name" value="MIR_motif"/>
</dbReference>
<dbReference type="GO" id="GO:0016567">
    <property type="term" value="P:protein ubiquitination"/>
    <property type="evidence" value="ECO:0007669"/>
    <property type="project" value="InterPro"/>
</dbReference>
<accession>A0AAU9JF54</accession>
<dbReference type="InterPro" id="IPR045210">
    <property type="entry name" value="RING-Ubox_PUB"/>
</dbReference>
<feature type="domain" description="MIR" evidence="3">
    <location>
        <begin position="106"/>
        <end position="159"/>
    </location>
</feature>
<protein>
    <recommendedName>
        <fullName evidence="7">U-box domain-containing protein</fullName>
    </recommendedName>
</protein>
<dbReference type="InterPro" id="IPR013083">
    <property type="entry name" value="Znf_RING/FYVE/PHD"/>
</dbReference>
<dbReference type="Pfam" id="PF02815">
    <property type="entry name" value="MIR"/>
    <property type="match status" value="1"/>
</dbReference>
<keyword evidence="1" id="KW-0732">Signal</keyword>
<feature type="domain" description="MIR" evidence="3">
    <location>
        <begin position="170"/>
        <end position="225"/>
    </location>
</feature>
<dbReference type="SUPFAM" id="SSF82109">
    <property type="entry name" value="MIR domain"/>
    <property type="match status" value="1"/>
</dbReference>
<name>A0AAU9JF54_9CILI</name>
<evidence type="ECO:0000313" key="5">
    <source>
        <dbReference type="EMBL" id="CAG9323787.1"/>
    </source>
</evidence>
<dbReference type="Gene3D" id="2.80.10.50">
    <property type="match status" value="1"/>
</dbReference>
<dbReference type="PANTHER" id="PTHR46809:SF2">
    <property type="entry name" value="GH21273P"/>
    <property type="match status" value="1"/>
</dbReference>
<dbReference type="Pfam" id="PF04564">
    <property type="entry name" value="U-box"/>
    <property type="match status" value="1"/>
</dbReference>
<dbReference type="PANTHER" id="PTHR46809">
    <property type="entry name" value="STROMAL CELL-DERIVED FACTOR 2-LIKE PROTEIN"/>
    <property type="match status" value="1"/>
</dbReference>
<dbReference type="EMBL" id="CAJZBQ010000035">
    <property type="protein sequence ID" value="CAG9323787.1"/>
    <property type="molecule type" value="Genomic_DNA"/>
</dbReference>
<reference evidence="5" key="1">
    <citation type="submission" date="2021-09" db="EMBL/GenBank/DDBJ databases">
        <authorList>
            <consortium name="AG Swart"/>
            <person name="Singh M."/>
            <person name="Singh A."/>
            <person name="Seah K."/>
            <person name="Emmerich C."/>
        </authorList>
    </citation>
    <scope>NUCLEOTIDE SEQUENCE</scope>
    <source>
        <strain evidence="5">ATCC30299</strain>
    </source>
</reference>
<evidence type="ECO:0000256" key="2">
    <source>
        <dbReference type="ARBA" id="ARBA00022737"/>
    </source>
</evidence>
<proteinExistence type="predicted"/>
<dbReference type="SMART" id="SM00504">
    <property type="entry name" value="Ubox"/>
    <property type="match status" value="1"/>
</dbReference>
<dbReference type="PROSITE" id="PS51698">
    <property type="entry name" value="U_BOX"/>
    <property type="match status" value="1"/>
</dbReference>
<evidence type="ECO:0000259" key="4">
    <source>
        <dbReference type="PROSITE" id="PS51698"/>
    </source>
</evidence>
<feature type="domain" description="U-box" evidence="4">
    <location>
        <begin position="13"/>
        <end position="86"/>
    </location>
</feature>
<dbReference type="InterPro" id="IPR036300">
    <property type="entry name" value="MIR_dom_sf"/>
</dbReference>
<dbReference type="InterPro" id="IPR003613">
    <property type="entry name" value="Ubox_domain"/>
</dbReference>
<evidence type="ECO:0000313" key="6">
    <source>
        <dbReference type="Proteomes" id="UP001162131"/>
    </source>
</evidence>
<dbReference type="AlphaFoldDB" id="A0AAU9JF54"/>
<evidence type="ECO:0000259" key="3">
    <source>
        <dbReference type="PROSITE" id="PS50919"/>
    </source>
</evidence>
<dbReference type="GO" id="GO:0004842">
    <property type="term" value="F:ubiquitin-protein transferase activity"/>
    <property type="evidence" value="ECO:0007669"/>
    <property type="project" value="InterPro"/>
</dbReference>
<organism evidence="5 6">
    <name type="scientific">Blepharisma stoltei</name>
    <dbReference type="NCBI Taxonomy" id="1481888"/>
    <lineage>
        <taxon>Eukaryota</taxon>
        <taxon>Sar</taxon>
        <taxon>Alveolata</taxon>
        <taxon>Ciliophora</taxon>
        <taxon>Postciliodesmatophora</taxon>
        <taxon>Heterotrichea</taxon>
        <taxon>Heterotrichida</taxon>
        <taxon>Blepharismidae</taxon>
        <taxon>Blepharisma</taxon>
    </lineage>
</organism>
<sequence length="283" mass="32506">MITESGPQNPNKIEIDALRCPISYELMTDPVITPYGHCFQRTGIEDWLKTHNSCPLTNQPLSINQLIPCFTVKSAVEELLRLHQADISSYEEEKKEISMPILYLPQVYITYGIPIKLKHVNTNNILHSHPINYRNGSHQQEVTCFFHRDNNDWWIIKGPNGRNRWNTYIGTPVQNLSIIRLEHLLTGRNLHSHNIKTSESKQQEVSCYGQYGIGDDNDNWRLEIENGKAGDLLGKNCYIRLIHVQTGQALHSHENFKTKSSQQEVTAHDGRDTNDLWVVDVIA</sequence>
<comment type="caution">
    <text evidence="5">The sequence shown here is derived from an EMBL/GenBank/DDBJ whole genome shotgun (WGS) entry which is preliminary data.</text>
</comment>
<keyword evidence="6" id="KW-1185">Reference proteome</keyword>
<dbReference type="Proteomes" id="UP001162131">
    <property type="component" value="Unassembled WGS sequence"/>
</dbReference>